<dbReference type="Proteomes" id="UP000001307">
    <property type="component" value="Unassembled WGS sequence"/>
</dbReference>
<evidence type="ECO:0000313" key="2">
    <source>
        <dbReference type="EMBL" id="CBY13190.1"/>
    </source>
</evidence>
<evidence type="ECO:0000313" key="4">
    <source>
        <dbReference type="Proteomes" id="UP000001307"/>
    </source>
</evidence>
<accession>E4XTX8</accession>
<sequence>MSNFSFLKRKTSIFTLTAVFIYFFFNVFKIPCYTGTDHFGCPKYGIPAKFKELKTPLERHILRNYTCPVYGTDLMLVKTRKNMFDLHEGIFNFYTKRKSSEISPSLIWL</sequence>
<proteinExistence type="predicted"/>
<keyword evidence="4" id="KW-1185">Reference proteome</keyword>
<keyword evidence="1" id="KW-0812">Transmembrane</keyword>
<protein>
    <submittedName>
        <fullName evidence="2">Uncharacterized protein</fullName>
    </submittedName>
</protein>
<dbReference type="EMBL" id="FN655320">
    <property type="protein sequence ID" value="CBY38769.1"/>
    <property type="molecule type" value="Genomic_DNA"/>
</dbReference>
<feature type="transmembrane region" description="Helical" evidence="1">
    <location>
        <begin position="12"/>
        <end position="28"/>
    </location>
</feature>
<gene>
    <name evidence="2" type="ORF">GSOID_T00003943001</name>
    <name evidence="3" type="ORF">GSOID_T00019289001</name>
</gene>
<keyword evidence="1" id="KW-0472">Membrane</keyword>
<dbReference type="InParanoid" id="E4XTX8"/>
<dbReference type="Proteomes" id="UP000011014">
    <property type="component" value="Unassembled WGS sequence"/>
</dbReference>
<dbReference type="EMBL" id="FN653165">
    <property type="protein sequence ID" value="CBY13190.1"/>
    <property type="molecule type" value="Genomic_DNA"/>
</dbReference>
<reference evidence="2" key="1">
    <citation type="journal article" date="2010" name="Science">
        <title>Plasticity of animal genome architecture unmasked by rapid evolution of a pelagic tunicate.</title>
        <authorList>
            <person name="Denoeud F."/>
            <person name="Henriet S."/>
            <person name="Mungpakdee S."/>
            <person name="Aury J.M."/>
            <person name="Da Silva C."/>
            <person name="Brinkmann H."/>
            <person name="Mikhaleva J."/>
            <person name="Olsen L.C."/>
            <person name="Jubin C."/>
            <person name="Canestro C."/>
            <person name="Bouquet J.M."/>
            <person name="Danks G."/>
            <person name="Poulain J."/>
            <person name="Campsteijn C."/>
            <person name="Adamski M."/>
            <person name="Cross I."/>
            <person name="Yadetie F."/>
            <person name="Muffato M."/>
            <person name="Louis A."/>
            <person name="Butcher S."/>
            <person name="Tsagkogeorga G."/>
            <person name="Konrad A."/>
            <person name="Singh S."/>
            <person name="Jensen M.F."/>
            <person name="Cong E.H."/>
            <person name="Eikeseth-Otteraa H."/>
            <person name="Noel B."/>
            <person name="Anthouard V."/>
            <person name="Porcel B.M."/>
            <person name="Kachouri-Lafond R."/>
            <person name="Nishino A."/>
            <person name="Ugolini M."/>
            <person name="Chourrout P."/>
            <person name="Nishida H."/>
            <person name="Aasland R."/>
            <person name="Huzurbazar S."/>
            <person name="Westhof E."/>
            <person name="Delsuc F."/>
            <person name="Lehrach H."/>
            <person name="Reinhardt R."/>
            <person name="Weissenbach J."/>
            <person name="Roy S.W."/>
            <person name="Artiguenave F."/>
            <person name="Postlethwait J.H."/>
            <person name="Manak J.R."/>
            <person name="Thompson E.M."/>
            <person name="Jaillon O."/>
            <person name="Du Pasquier L."/>
            <person name="Boudinot P."/>
            <person name="Liberles D.A."/>
            <person name="Volff J.N."/>
            <person name="Philippe H."/>
            <person name="Lenhard B."/>
            <person name="Roest Crollius H."/>
            <person name="Wincker P."/>
            <person name="Chourrout D."/>
        </authorList>
    </citation>
    <scope>NUCLEOTIDE SEQUENCE [LARGE SCALE GENOMIC DNA]</scope>
</reference>
<keyword evidence="1" id="KW-1133">Transmembrane helix</keyword>
<evidence type="ECO:0000256" key="1">
    <source>
        <dbReference type="SAM" id="Phobius"/>
    </source>
</evidence>
<name>E4XTX8_OIKDI</name>
<evidence type="ECO:0000313" key="3">
    <source>
        <dbReference type="EMBL" id="CBY38769.1"/>
    </source>
</evidence>
<organism evidence="2">
    <name type="scientific">Oikopleura dioica</name>
    <name type="common">Tunicate</name>
    <dbReference type="NCBI Taxonomy" id="34765"/>
    <lineage>
        <taxon>Eukaryota</taxon>
        <taxon>Metazoa</taxon>
        <taxon>Chordata</taxon>
        <taxon>Tunicata</taxon>
        <taxon>Appendicularia</taxon>
        <taxon>Copelata</taxon>
        <taxon>Oikopleuridae</taxon>
        <taxon>Oikopleura</taxon>
    </lineage>
</organism>
<dbReference type="AlphaFoldDB" id="E4XTX8"/>